<dbReference type="InterPro" id="IPR013083">
    <property type="entry name" value="Znf_RING/FYVE/PHD"/>
</dbReference>
<feature type="compositionally biased region" description="Low complexity" evidence="2">
    <location>
        <begin position="347"/>
        <end position="359"/>
    </location>
</feature>
<name>A0A0L0DSG3_THETB</name>
<dbReference type="InterPro" id="IPR001841">
    <property type="entry name" value="Znf_RING"/>
</dbReference>
<evidence type="ECO:0000313" key="6">
    <source>
        <dbReference type="Proteomes" id="UP000054408"/>
    </source>
</evidence>
<keyword evidence="3" id="KW-1133">Transmembrane helix</keyword>
<feature type="compositionally biased region" description="Polar residues" evidence="2">
    <location>
        <begin position="86"/>
        <end position="103"/>
    </location>
</feature>
<feature type="compositionally biased region" description="Low complexity" evidence="2">
    <location>
        <begin position="127"/>
        <end position="154"/>
    </location>
</feature>
<dbReference type="GO" id="GO:0008270">
    <property type="term" value="F:zinc ion binding"/>
    <property type="evidence" value="ECO:0007669"/>
    <property type="project" value="UniProtKB-KW"/>
</dbReference>
<feature type="region of interest" description="Disordered" evidence="2">
    <location>
        <begin position="1"/>
        <end position="178"/>
    </location>
</feature>
<reference evidence="5 6" key="1">
    <citation type="submission" date="2010-05" db="EMBL/GenBank/DDBJ databases">
        <title>The Genome Sequence of Thecamonas trahens ATCC 50062.</title>
        <authorList>
            <consortium name="The Broad Institute Genome Sequencing Platform"/>
            <person name="Russ C."/>
            <person name="Cuomo C."/>
            <person name="Shea T."/>
            <person name="Young S.K."/>
            <person name="Zeng Q."/>
            <person name="Koehrsen M."/>
            <person name="Haas B."/>
            <person name="Borodovsky M."/>
            <person name="Guigo R."/>
            <person name="Alvarado L."/>
            <person name="Berlin A."/>
            <person name="Bochicchio J."/>
            <person name="Borenstein D."/>
            <person name="Chapman S."/>
            <person name="Chen Z."/>
            <person name="Freedman E."/>
            <person name="Gellesch M."/>
            <person name="Goldberg J."/>
            <person name="Griggs A."/>
            <person name="Gujja S."/>
            <person name="Heilman E."/>
            <person name="Heiman D."/>
            <person name="Hepburn T."/>
            <person name="Howarth C."/>
            <person name="Jen D."/>
            <person name="Larson L."/>
            <person name="Mehta T."/>
            <person name="Park D."/>
            <person name="Pearson M."/>
            <person name="Roberts A."/>
            <person name="Saif S."/>
            <person name="Shenoy N."/>
            <person name="Sisk P."/>
            <person name="Stolte C."/>
            <person name="Sykes S."/>
            <person name="Thomson T."/>
            <person name="Walk T."/>
            <person name="White J."/>
            <person name="Yandava C."/>
            <person name="Burger G."/>
            <person name="Gray M.W."/>
            <person name="Holland P.W.H."/>
            <person name="King N."/>
            <person name="Lang F.B.F."/>
            <person name="Roger A.J."/>
            <person name="Ruiz-Trillo I."/>
            <person name="Lander E."/>
            <person name="Nusbaum C."/>
        </authorList>
    </citation>
    <scope>NUCLEOTIDE SEQUENCE [LARGE SCALE GENOMIC DNA]</scope>
    <source>
        <strain evidence="5 6">ATCC 50062</strain>
    </source>
</reference>
<keyword evidence="6" id="KW-1185">Reference proteome</keyword>
<feature type="compositionally biased region" description="Low complexity" evidence="2">
    <location>
        <begin position="74"/>
        <end position="85"/>
    </location>
</feature>
<dbReference type="PROSITE" id="PS50089">
    <property type="entry name" value="ZF_RING_2"/>
    <property type="match status" value="1"/>
</dbReference>
<organism evidence="5 6">
    <name type="scientific">Thecamonas trahens ATCC 50062</name>
    <dbReference type="NCBI Taxonomy" id="461836"/>
    <lineage>
        <taxon>Eukaryota</taxon>
        <taxon>Apusozoa</taxon>
        <taxon>Apusomonadida</taxon>
        <taxon>Apusomonadidae</taxon>
        <taxon>Thecamonas</taxon>
    </lineage>
</organism>
<dbReference type="EMBL" id="GL349497">
    <property type="protein sequence ID" value="KNC55210.1"/>
    <property type="molecule type" value="Genomic_DNA"/>
</dbReference>
<feature type="compositionally biased region" description="Low complexity" evidence="2">
    <location>
        <begin position="32"/>
        <end position="51"/>
    </location>
</feature>
<proteinExistence type="predicted"/>
<accession>A0A0L0DSG3</accession>
<keyword evidence="1" id="KW-0862">Zinc</keyword>
<feature type="transmembrane region" description="Helical" evidence="3">
    <location>
        <begin position="496"/>
        <end position="523"/>
    </location>
</feature>
<feature type="region of interest" description="Disordered" evidence="2">
    <location>
        <begin position="339"/>
        <end position="365"/>
    </location>
</feature>
<feature type="compositionally biased region" description="Polar residues" evidence="2">
    <location>
        <begin position="57"/>
        <end position="66"/>
    </location>
</feature>
<gene>
    <name evidence="5" type="ORF">AMSG_10833</name>
</gene>
<sequence>MAVTGKASSSSSALRTTSTATGTETGTGTGTGTRTRSSSTAPTSPSSASRPLVPSGTGFTSGTHSRTTSDVHSRTTSSLHSRTTSGVHSRTTSGFHSRNTSWRMNMPAVSEAKPLDSVVSHPRLAKSSSAAGMAADDMSRPTSSRPTTGTGTSSLSRAKSDSDLTGATSASVGDEAEPPPLVKLAYAPYSAPIPVSTSVRRARREQALQNQVRSFPESLRPRQVASFVTSFESPSSSDMQTSEDVPSSGLGIVNHRLPTTAYRAAALSSANIARGIGDLHSDLSSATSLSHDDAAGVAYITSHPGTAICSSGSTFSPYLPDAPVEEFSLAQARIPPRRALHGPTDELSPLPSSRLSLPTPRRPPPSASATFVSRLCCLPPLVAWPQFVGVARPSHIVMVGHLLLVIAMLAIHGALTDMPEAHSIHVLSHILVITAAFAVVAAGVAIPFLPAMSVRIRLGIMVANALLWMLVLSISVGILVTAHVHLSSANSSVVGILVVAWIAFVVTSIGFVSWLAVWAAMLWDTPSHQVSPHTSPLQSSGNVTTVIDLAAGDVSWIPSTTSSPVLPHSRLDHSKSGYGPSPVAVGKALPHGVPPSGEVSLPTLLEDDLATATAGDQELSVLVPQAVFLSSSSADALSDSGDRVETFHPHTVVRASSLFPHYSPDPNVVNYGRAVARDMLHKHITRPFRSDLRTNGAPLIECSMCFRCYQQSDPVSVLRACHHHFHFACIWSHVAHLAVGEGINCPICEVPL</sequence>
<keyword evidence="3" id="KW-0472">Membrane</keyword>
<keyword evidence="1" id="KW-0479">Metal-binding</keyword>
<dbReference type="GeneID" id="25568959"/>
<evidence type="ECO:0000256" key="1">
    <source>
        <dbReference type="PROSITE-ProRule" id="PRU00175"/>
    </source>
</evidence>
<feature type="compositionally biased region" description="Low complexity" evidence="2">
    <location>
        <begin position="7"/>
        <end position="24"/>
    </location>
</feature>
<feature type="transmembrane region" description="Helical" evidence="3">
    <location>
        <begin position="427"/>
        <end position="449"/>
    </location>
</feature>
<protein>
    <recommendedName>
        <fullName evidence="4">RING-type domain-containing protein</fullName>
    </recommendedName>
</protein>
<dbReference type="Proteomes" id="UP000054408">
    <property type="component" value="Unassembled WGS sequence"/>
</dbReference>
<dbReference type="SUPFAM" id="SSF57850">
    <property type="entry name" value="RING/U-box"/>
    <property type="match status" value="1"/>
</dbReference>
<evidence type="ECO:0000259" key="4">
    <source>
        <dbReference type="PROSITE" id="PS50089"/>
    </source>
</evidence>
<dbReference type="AlphaFoldDB" id="A0A0L0DSG3"/>
<dbReference type="SMART" id="SM00184">
    <property type="entry name" value="RING"/>
    <property type="match status" value="1"/>
</dbReference>
<feature type="transmembrane region" description="Helical" evidence="3">
    <location>
        <begin position="461"/>
        <end position="484"/>
    </location>
</feature>
<dbReference type="Gene3D" id="3.30.40.10">
    <property type="entry name" value="Zinc/RING finger domain, C3HC4 (zinc finger)"/>
    <property type="match status" value="1"/>
</dbReference>
<feature type="transmembrane region" description="Helical" evidence="3">
    <location>
        <begin position="396"/>
        <end position="415"/>
    </location>
</feature>
<evidence type="ECO:0000256" key="2">
    <source>
        <dbReference type="SAM" id="MobiDB-lite"/>
    </source>
</evidence>
<evidence type="ECO:0000256" key="3">
    <source>
        <dbReference type="SAM" id="Phobius"/>
    </source>
</evidence>
<keyword evidence="3" id="KW-0812">Transmembrane</keyword>
<feature type="domain" description="RING-type" evidence="4">
    <location>
        <begin position="702"/>
        <end position="749"/>
    </location>
</feature>
<dbReference type="RefSeq" id="XP_013753143.1">
    <property type="nucleotide sequence ID" value="XM_013897689.1"/>
</dbReference>
<keyword evidence="1" id="KW-0863">Zinc-finger</keyword>
<evidence type="ECO:0000313" key="5">
    <source>
        <dbReference type="EMBL" id="KNC55210.1"/>
    </source>
</evidence>